<accession>A0A2P6TEK6</accession>
<reference evidence="4 5" key="1">
    <citation type="journal article" date="2018" name="Plant J.">
        <title>Genome sequences of Chlorella sorokiniana UTEX 1602 and Micractinium conductrix SAG 241.80: implications to maltose excretion by a green alga.</title>
        <authorList>
            <person name="Arriola M.B."/>
            <person name="Velmurugan N."/>
            <person name="Zhang Y."/>
            <person name="Plunkett M.H."/>
            <person name="Hondzo H."/>
            <person name="Barney B.M."/>
        </authorList>
    </citation>
    <scope>NUCLEOTIDE SEQUENCE [LARGE SCALE GENOMIC DNA]</scope>
    <source>
        <strain evidence="5">UTEX 1602</strain>
    </source>
</reference>
<gene>
    <name evidence="4" type="ORF">C2E21_8408</name>
</gene>
<feature type="transmembrane region" description="Helical" evidence="3">
    <location>
        <begin position="309"/>
        <end position="327"/>
    </location>
</feature>
<dbReference type="AlphaFoldDB" id="A0A2P6TEK6"/>
<feature type="transmembrane region" description="Helical" evidence="3">
    <location>
        <begin position="334"/>
        <end position="355"/>
    </location>
</feature>
<feature type="transmembrane region" description="Helical" evidence="3">
    <location>
        <begin position="367"/>
        <end position="389"/>
    </location>
</feature>
<dbReference type="EMBL" id="LHPG02000020">
    <property type="protein sequence ID" value="PRW21075.1"/>
    <property type="molecule type" value="Genomic_DNA"/>
</dbReference>
<name>A0A2P6TEK6_CHLSO</name>
<protein>
    <submittedName>
        <fullName evidence="4">ABC transporter permease</fullName>
    </submittedName>
</protein>
<evidence type="ECO:0000256" key="3">
    <source>
        <dbReference type="SAM" id="Phobius"/>
    </source>
</evidence>
<dbReference type="Proteomes" id="UP000239899">
    <property type="component" value="Unassembled WGS sequence"/>
</dbReference>
<keyword evidence="3" id="KW-1133">Transmembrane helix</keyword>
<organism evidence="4 5">
    <name type="scientific">Chlorella sorokiniana</name>
    <name type="common">Freshwater green alga</name>
    <dbReference type="NCBI Taxonomy" id="3076"/>
    <lineage>
        <taxon>Eukaryota</taxon>
        <taxon>Viridiplantae</taxon>
        <taxon>Chlorophyta</taxon>
        <taxon>core chlorophytes</taxon>
        <taxon>Trebouxiophyceae</taxon>
        <taxon>Chlorellales</taxon>
        <taxon>Chlorellaceae</taxon>
        <taxon>Chlorella clade</taxon>
        <taxon>Chlorella</taxon>
    </lineage>
</organism>
<feature type="region of interest" description="Disordered" evidence="2">
    <location>
        <begin position="444"/>
        <end position="464"/>
    </location>
</feature>
<sequence>MDAARAAAAVGQRLPPVRPCAVIRIPRVGSPEAERLQCRFHRYLHGTAQAPLPAAVQAARQEEVDRYRRGLAAALQHVASPRDRALLQLLHSGGAYFEVFCCQEALRAVVEVPAAAEIRIAACLGPATSAAAADVAVAAQALSFRGHAASCRLQGRWRRKPCPSEATVWWRREHGANPMGQPEEQESAWSAARRAWREFRGAEAAPEEQIPKPEAGWPAVQRLWRHMLGSGQMRGEQVPEVPGELAEGWKAVLAAVGVGALRGGVMQWDAEKQRAMQTLLIPRPLAHRSLTPKVACLLRMSDAVLRSSLAWGGLLSLGLGVHALCVVYRGRRVWGVDGAAAAAVATAAGAAHHLSRSVRTWPLQKPVAGHIQGMTVTFFVFGIVLDQWFGLMEADEQRKAEEAAKVAAEEEEKQRRAEAAAAARERDVAAELLAQLEAAQRGKAGGGAAAEAQLQQLQQQRQPG</sequence>
<evidence type="ECO:0000313" key="4">
    <source>
        <dbReference type="EMBL" id="PRW21075.1"/>
    </source>
</evidence>
<evidence type="ECO:0000256" key="1">
    <source>
        <dbReference type="SAM" id="Coils"/>
    </source>
</evidence>
<keyword evidence="3" id="KW-0472">Membrane</keyword>
<proteinExistence type="predicted"/>
<feature type="coiled-coil region" evidence="1">
    <location>
        <begin position="391"/>
        <end position="439"/>
    </location>
</feature>
<keyword evidence="3" id="KW-0812">Transmembrane</keyword>
<evidence type="ECO:0000313" key="5">
    <source>
        <dbReference type="Proteomes" id="UP000239899"/>
    </source>
</evidence>
<keyword evidence="1" id="KW-0175">Coiled coil</keyword>
<comment type="caution">
    <text evidence="4">The sequence shown here is derived from an EMBL/GenBank/DDBJ whole genome shotgun (WGS) entry which is preliminary data.</text>
</comment>
<keyword evidence="5" id="KW-1185">Reference proteome</keyword>
<feature type="compositionally biased region" description="Low complexity" evidence="2">
    <location>
        <begin position="449"/>
        <end position="464"/>
    </location>
</feature>
<evidence type="ECO:0000256" key="2">
    <source>
        <dbReference type="SAM" id="MobiDB-lite"/>
    </source>
</evidence>
<dbReference type="OrthoDB" id="519744at2759"/>